<evidence type="ECO:0000313" key="2">
    <source>
        <dbReference type="EMBL" id="KAA9021075.1"/>
    </source>
</evidence>
<dbReference type="Gene3D" id="3.90.950.20">
    <property type="entry name" value="CinA-like"/>
    <property type="match status" value="1"/>
</dbReference>
<sequence>MTIEEKLVNLLMTKEYHISFAESCTGGMVCAQIVNVPNASKVLNSSFITYSNEAKMKWVHVDPDTLEKFGAVSEEVAKEMAIGAAKVSDSDIGVGITGIAGPAGGTKQKPVGMVCFGFKIKDNLYTYTKHFSDQSRNEVRKSSVDFVIKKLLELI</sequence>
<reference evidence="2 3" key="1">
    <citation type="submission" date="2019-09" db="EMBL/GenBank/DDBJ databases">
        <title>Whole genome sequences of isolates from the Mars Exploration Rovers.</title>
        <authorList>
            <person name="Seuylemezian A."/>
            <person name="Vaishampayan P."/>
        </authorList>
    </citation>
    <scope>NUCLEOTIDE SEQUENCE [LARGE SCALE GENOMIC DNA]</scope>
    <source>
        <strain evidence="2 3">MER_TA_151</strain>
    </source>
</reference>
<name>A0A5J5HKH9_9BACI</name>
<feature type="domain" description="CinA C-terminal" evidence="1">
    <location>
        <begin position="2"/>
        <end position="154"/>
    </location>
</feature>
<dbReference type="NCBIfam" id="TIGR00199">
    <property type="entry name" value="PncC_domain"/>
    <property type="match status" value="1"/>
</dbReference>
<evidence type="ECO:0000313" key="3">
    <source>
        <dbReference type="Proteomes" id="UP000326671"/>
    </source>
</evidence>
<dbReference type="RefSeq" id="WP_150441449.1">
    <property type="nucleotide sequence ID" value="NZ_VYKL01000028.1"/>
</dbReference>
<protein>
    <submittedName>
        <fullName evidence="2">CinA family protein</fullName>
    </submittedName>
</protein>
<proteinExistence type="predicted"/>
<dbReference type="AlphaFoldDB" id="A0A5J5HKH9"/>
<dbReference type="SUPFAM" id="SSF142433">
    <property type="entry name" value="CinA-like"/>
    <property type="match status" value="1"/>
</dbReference>
<gene>
    <name evidence="2" type="ORF">F4V44_18200</name>
</gene>
<evidence type="ECO:0000259" key="1">
    <source>
        <dbReference type="Pfam" id="PF02464"/>
    </source>
</evidence>
<dbReference type="Proteomes" id="UP000326671">
    <property type="component" value="Unassembled WGS sequence"/>
</dbReference>
<dbReference type="EMBL" id="VYKL01000028">
    <property type="protein sequence ID" value="KAA9021075.1"/>
    <property type="molecule type" value="Genomic_DNA"/>
</dbReference>
<keyword evidence="3" id="KW-1185">Reference proteome</keyword>
<dbReference type="Pfam" id="PF02464">
    <property type="entry name" value="CinA"/>
    <property type="match status" value="1"/>
</dbReference>
<dbReference type="InterPro" id="IPR008136">
    <property type="entry name" value="CinA_C"/>
</dbReference>
<dbReference type="OrthoDB" id="9801454at2"/>
<organism evidence="2 3">
    <name type="scientific">Niallia endozanthoxylica</name>
    <dbReference type="NCBI Taxonomy" id="2036016"/>
    <lineage>
        <taxon>Bacteria</taxon>
        <taxon>Bacillati</taxon>
        <taxon>Bacillota</taxon>
        <taxon>Bacilli</taxon>
        <taxon>Bacillales</taxon>
        <taxon>Bacillaceae</taxon>
        <taxon>Niallia</taxon>
    </lineage>
</organism>
<dbReference type="InterPro" id="IPR036653">
    <property type="entry name" value="CinA-like_C"/>
</dbReference>
<comment type="caution">
    <text evidence="2">The sequence shown here is derived from an EMBL/GenBank/DDBJ whole genome shotgun (WGS) entry which is preliminary data.</text>
</comment>
<accession>A0A5J5HKH9</accession>